<dbReference type="Gene3D" id="1.10.800.10">
    <property type="entry name" value="Aromatic amino acid hydroxylase"/>
    <property type="match status" value="1"/>
</dbReference>
<dbReference type="EMBL" id="PJCH01000011">
    <property type="protein sequence ID" value="PQA86979.1"/>
    <property type="molecule type" value="Genomic_DNA"/>
</dbReference>
<dbReference type="GO" id="GO:0004505">
    <property type="term" value="F:phenylalanine 4-monooxygenase activity"/>
    <property type="evidence" value="ECO:0007669"/>
    <property type="project" value="UniProtKB-EC"/>
</dbReference>
<dbReference type="Proteomes" id="UP000239504">
    <property type="component" value="Unassembled WGS sequence"/>
</dbReference>
<protein>
    <recommendedName>
        <fullName evidence="6">Phenylalanine-4-hydroxylase</fullName>
        <ecNumber evidence="5">1.14.16.1</ecNumber>
    </recommendedName>
    <alternativeName>
        <fullName evidence="12">Phe-4-monooxygenase</fullName>
    </alternativeName>
</protein>
<dbReference type="InterPro" id="IPR036329">
    <property type="entry name" value="Aro-AA_hydroxylase_C_sf"/>
</dbReference>
<feature type="binding site" evidence="13">
    <location>
        <position position="150"/>
    </location>
    <ligand>
        <name>Fe cation</name>
        <dbReference type="ChEBI" id="CHEBI:24875"/>
    </ligand>
</feature>
<dbReference type="InterPro" id="IPR005960">
    <property type="entry name" value="Phe-4-hydroxylase_mono"/>
</dbReference>
<keyword evidence="8" id="KW-0560">Oxidoreductase</keyword>
<name>A0A2S7K3A6_9PROT</name>
<dbReference type="SUPFAM" id="SSF56534">
    <property type="entry name" value="Aromatic aminoacid monoxygenases, catalytic and oligomerization domains"/>
    <property type="match status" value="1"/>
</dbReference>
<comment type="pathway">
    <text evidence="3">Amino-acid degradation; L-phenylalanine degradation; acetoacetate and fumarate from L-phenylalanine: step 1/6.</text>
</comment>
<keyword evidence="10 15" id="KW-0503">Monooxygenase</keyword>
<dbReference type="EC" id="1.14.16.1" evidence="5"/>
<keyword evidence="7 13" id="KW-0479">Metal-binding</keyword>
<dbReference type="RefSeq" id="WP_104831096.1">
    <property type="nucleotide sequence ID" value="NZ_PJCH01000011.1"/>
</dbReference>
<sequence>MTQASAEAATAPKNPFAANTSHALRGDYEHMRADYTVEQPYERYTEAEQARWRILYDRQKKLLPGYAAQEYIDGLEALNAGDAIPRLEDANKVLGEATGWQLIAVPGLIPDGVFFDHLANRRFPVAWWMREEHELDYLVEPDIFHDFFGHVPLLSNPVFASYMEKYGKGGPKAMEYGAQHMLARLYWYIVEFGLINTEDGLRAFGAGMLSSKDETIYSVESPKPNRVAFDLERVLNTAYMVDDFQKTYFVIDSFEQLFEICDCDFTPFYERGAGKDPINPEKLLPTDKVITRGQW</sequence>
<dbReference type="NCBIfam" id="TIGR01267">
    <property type="entry name" value="Phe4hydrox_mono"/>
    <property type="match status" value="1"/>
</dbReference>
<comment type="cofactor">
    <cofactor evidence="2 13">
        <name>Fe(2+)</name>
        <dbReference type="ChEBI" id="CHEBI:29033"/>
    </cofactor>
</comment>
<evidence type="ECO:0000256" key="7">
    <source>
        <dbReference type="ARBA" id="ARBA00022723"/>
    </source>
</evidence>
<dbReference type="InterPro" id="IPR036951">
    <property type="entry name" value="ArAA_hydroxylase_sf"/>
</dbReference>
<organism evidence="15 16">
    <name type="scientific">Hyphococcus luteus</name>
    <dbReference type="NCBI Taxonomy" id="2058213"/>
    <lineage>
        <taxon>Bacteria</taxon>
        <taxon>Pseudomonadati</taxon>
        <taxon>Pseudomonadota</taxon>
        <taxon>Alphaproteobacteria</taxon>
        <taxon>Parvularculales</taxon>
        <taxon>Parvularculaceae</taxon>
        <taxon>Hyphococcus</taxon>
    </lineage>
</organism>
<feature type="binding site" evidence="13">
    <location>
        <position position="145"/>
    </location>
    <ligand>
        <name>Fe cation</name>
        <dbReference type="ChEBI" id="CHEBI:24875"/>
    </ligand>
</feature>
<comment type="catalytic activity">
    <reaction evidence="1">
        <text>(6R)-L-erythro-5,6,7,8-tetrahydrobiopterin + L-phenylalanine + O2 = (4aS,6R)-4a-hydroxy-L-erythro-5,6,7,8-tetrahydrobiopterin + L-tyrosine</text>
        <dbReference type="Rhea" id="RHEA:20273"/>
        <dbReference type="ChEBI" id="CHEBI:15379"/>
        <dbReference type="ChEBI" id="CHEBI:15642"/>
        <dbReference type="ChEBI" id="CHEBI:58095"/>
        <dbReference type="ChEBI" id="CHEBI:58315"/>
        <dbReference type="ChEBI" id="CHEBI:59560"/>
        <dbReference type="EC" id="1.14.16.1"/>
    </reaction>
</comment>
<evidence type="ECO:0000256" key="11">
    <source>
        <dbReference type="ARBA" id="ARBA00023232"/>
    </source>
</evidence>
<dbReference type="Pfam" id="PF00351">
    <property type="entry name" value="Biopterin_H"/>
    <property type="match status" value="1"/>
</dbReference>
<comment type="similarity">
    <text evidence="4">Belongs to the biopterin-dependent aromatic amino acid hydroxylase family.</text>
</comment>
<dbReference type="AlphaFoldDB" id="A0A2S7K3A6"/>
<keyword evidence="9 13" id="KW-0408">Iron</keyword>
<evidence type="ECO:0000259" key="14">
    <source>
        <dbReference type="PROSITE" id="PS51410"/>
    </source>
</evidence>
<evidence type="ECO:0000256" key="13">
    <source>
        <dbReference type="PIRSR" id="PIRSR601273-2"/>
    </source>
</evidence>
<evidence type="ECO:0000256" key="4">
    <source>
        <dbReference type="ARBA" id="ARBA00009712"/>
    </source>
</evidence>
<dbReference type="PANTHER" id="PTHR11473">
    <property type="entry name" value="AROMATIC AMINO ACID HYDROXYLASE"/>
    <property type="match status" value="1"/>
</dbReference>
<gene>
    <name evidence="15" type="ORF">CW354_15565</name>
</gene>
<dbReference type="UniPathway" id="UPA00139">
    <property type="reaction ID" value="UER00337"/>
</dbReference>
<evidence type="ECO:0000256" key="9">
    <source>
        <dbReference type="ARBA" id="ARBA00023004"/>
    </source>
</evidence>
<evidence type="ECO:0000256" key="12">
    <source>
        <dbReference type="ARBA" id="ARBA00029922"/>
    </source>
</evidence>
<evidence type="ECO:0000256" key="8">
    <source>
        <dbReference type="ARBA" id="ARBA00023002"/>
    </source>
</evidence>
<accession>A0A2S7K3A6</accession>
<dbReference type="OrthoDB" id="9780502at2"/>
<evidence type="ECO:0000313" key="16">
    <source>
        <dbReference type="Proteomes" id="UP000239504"/>
    </source>
</evidence>
<feature type="domain" description="Biopterin-dependent aromatic amino acid hydroxylase family profile" evidence="14">
    <location>
        <begin position="1"/>
        <end position="295"/>
    </location>
</feature>
<evidence type="ECO:0000256" key="6">
    <source>
        <dbReference type="ARBA" id="ARBA00020276"/>
    </source>
</evidence>
<feature type="binding site" evidence="13">
    <location>
        <position position="191"/>
    </location>
    <ligand>
        <name>Fe cation</name>
        <dbReference type="ChEBI" id="CHEBI:24875"/>
    </ligand>
</feature>
<dbReference type="GO" id="GO:0005506">
    <property type="term" value="F:iron ion binding"/>
    <property type="evidence" value="ECO:0007669"/>
    <property type="project" value="InterPro"/>
</dbReference>
<dbReference type="NCBIfam" id="NF008877">
    <property type="entry name" value="PRK11913.1-2"/>
    <property type="match status" value="1"/>
</dbReference>
<evidence type="ECO:0000256" key="10">
    <source>
        <dbReference type="ARBA" id="ARBA00023033"/>
    </source>
</evidence>
<dbReference type="InterPro" id="IPR019774">
    <property type="entry name" value="Aromatic-AA_hydroxylase_C"/>
</dbReference>
<keyword evidence="16" id="KW-1185">Reference proteome</keyword>
<dbReference type="PANTHER" id="PTHR11473:SF24">
    <property type="entry name" value="PHENYLALANINE-4-HYDROXYLASE"/>
    <property type="match status" value="1"/>
</dbReference>
<keyword evidence="11" id="KW-0585">Phenylalanine catabolism</keyword>
<dbReference type="PROSITE" id="PS00367">
    <property type="entry name" value="BH4_AAA_HYDROXYL_1"/>
    <property type="match status" value="1"/>
</dbReference>
<dbReference type="InterPro" id="IPR001273">
    <property type="entry name" value="ArAA_hydroxylase"/>
</dbReference>
<comment type="caution">
    <text evidence="15">The sequence shown here is derived from an EMBL/GenBank/DDBJ whole genome shotgun (WGS) entry which is preliminary data.</text>
</comment>
<dbReference type="CDD" id="cd03348">
    <property type="entry name" value="pro_PheOH"/>
    <property type="match status" value="1"/>
</dbReference>
<evidence type="ECO:0000313" key="15">
    <source>
        <dbReference type="EMBL" id="PQA86979.1"/>
    </source>
</evidence>
<reference evidence="15 16" key="1">
    <citation type="submission" date="2017-12" db="EMBL/GenBank/DDBJ databases">
        <authorList>
            <person name="Hurst M.R.H."/>
        </authorList>
    </citation>
    <scope>NUCLEOTIDE SEQUENCE [LARGE SCALE GENOMIC DNA]</scope>
    <source>
        <strain evidence="15 16">SY-3-19</strain>
    </source>
</reference>
<dbReference type="PRINTS" id="PR00372">
    <property type="entry name" value="FYWHYDRXLASE"/>
</dbReference>
<evidence type="ECO:0000256" key="3">
    <source>
        <dbReference type="ARBA" id="ARBA00005088"/>
    </source>
</evidence>
<evidence type="ECO:0000256" key="2">
    <source>
        <dbReference type="ARBA" id="ARBA00001954"/>
    </source>
</evidence>
<evidence type="ECO:0000256" key="1">
    <source>
        <dbReference type="ARBA" id="ARBA00001060"/>
    </source>
</evidence>
<proteinExistence type="inferred from homology"/>
<evidence type="ECO:0000256" key="5">
    <source>
        <dbReference type="ARBA" id="ARBA00011995"/>
    </source>
</evidence>
<dbReference type="InterPro" id="IPR018301">
    <property type="entry name" value="ArAA_hydroxylase_Fe/CU_BS"/>
</dbReference>
<dbReference type="PROSITE" id="PS51410">
    <property type="entry name" value="BH4_AAA_HYDROXYL_2"/>
    <property type="match status" value="1"/>
</dbReference>
<dbReference type="GO" id="GO:0006559">
    <property type="term" value="P:L-phenylalanine catabolic process"/>
    <property type="evidence" value="ECO:0007669"/>
    <property type="project" value="UniProtKB-UniPathway"/>
</dbReference>